<dbReference type="AlphaFoldDB" id="A0A067L837"/>
<gene>
    <name evidence="1" type="ORF">JCGZ_24659</name>
</gene>
<evidence type="ECO:0000313" key="1">
    <source>
        <dbReference type="EMBL" id="KDP40660.1"/>
    </source>
</evidence>
<accession>A0A067L837</accession>
<proteinExistence type="predicted"/>
<organism evidence="1 2">
    <name type="scientific">Jatropha curcas</name>
    <name type="common">Barbados nut</name>
    <dbReference type="NCBI Taxonomy" id="180498"/>
    <lineage>
        <taxon>Eukaryota</taxon>
        <taxon>Viridiplantae</taxon>
        <taxon>Streptophyta</taxon>
        <taxon>Embryophyta</taxon>
        <taxon>Tracheophyta</taxon>
        <taxon>Spermatophyta</taxon>
        <taxon>Magnoliopsida</taxon>
        <taxon>eudicotyledons</taxon>
        <taxon>Gunneridae</taxon>
        <taxon>Pentapetalae</taxon>
        <taxon>rosids</taxon>
        <taxon>fabids</taxon>
        <taxon>Malpighiales</taxon>
        <taxon>Euphorbiaceae</taxon>
        <taxon>Crotonoideae</taxon>
        <taxon>Jatropheae</taxon>
        <taxon>Jatropha</taxon>
    </lineage>
</organism>
<reference evidence="1 2" key="1">
    <citation type="journal article" date="2014" name="PLoS ONE">
        <title>Global Analysis of Gene Expression Profiles in Physic Nut (Jatropha curcas L.) Seedlings Exposed to Salt Stress.</title>
        <authorList>
            <person name="Zhang L."/>
            <person name="Zhang C."/>
            <person name="Wu P."/>
            <person name="Chen Y."/>
            <person name="Li M."/>
            <person name="Jiang H."/>
            <person name="Wu G."/>
        </authorList>
    </citation>
    <scope>NUCLEOTIDE SEQUENCE [LARGE SCALE GENOMIC DNA]</scope>
    <source>
        <strain evidence="2">cv. GZQX0401</strain>
        <tissue evidence="1">Young leaves</tissue>
    </source>
</reference>
<dbReference type="EMBL" id="KK914327">
    <property type="protein sequence ID" value="KDP40660.1"/>
    <property type="molecule type" value="Genomic_DNA"/>
</dbReference>
<protein>
    <submittedName>
        <fullName evidence="1">Uncharacterized protein</fullName>
    </submittedName>
</protein>
<name>A0A067L837_JATCU</name>
<sequence>MRFASITSSANSPVLLRTTVAFKDFCGRLLLSRVTTESKSSVPSMLVNLLSALVNKLQEAVNGIIAGQRLKQIHLDLLTRLLFWTEMGTTCHTGWR</sequence>
<evidence type="ECO:0000313" key="2">
    <source>
        <dbReference type="Proteomes" id="UP000027138"/>
    </source>
</evidence>
<dbReference type="Proteomes" id="UP000027138">
    <property type="component" value="Unassembled WGS sequence"/>
</dbReference>
<keyword evidence="2" id="KW-1185">Reference proteome</keyword>